<comment type="caution">
    <text evidence="2">The sequence shown here is derived from an EMBL/GenBank/DDBJ whole genome shotgun (WGS) entry which is preliminary data.</text>
</comment>
<keyword evidence="3" id="KW-1185">Reference proteome</keyword>
<dbReference type="RefSeq" id="WP_380634379.1">
    <property type="nucleotide sequence ID" value="NZ_JBHSQO010000006.1"/>
</dbReference>
<organism evidence="2 3">
    <name type="scientific">Saccharothrix lopnurensis</name>
    <dbReference type="NCBI Taxonomy" id="1670621"/>
    <lineage>
        <taxon>Bacteria</taxon>
        <taxon>Bacillati</taxon>
        <taxon>Actinomycetota</taxon>
        <taxon>Actinomycetes</taxon>
        <taxon>Pseudonocardiales</taxon>
        <taxon>Pseudonocardiaceae</taxon>
        <taxon>Saccharothrix</taxon>
    </lineage>
</organism>
<evidence type="ECO:0000313" key="2">
    <source>
        <dbReference type="EMBL" id="MFC6089280.1"/>
    </source>
</evidence>
<accession>A0ABW1P1Q4</accession>
<reference evidence="3" key="1">
    <citation type="journal article" date="2019" name="Int. J. Syst. Evol. Microbiol.">
        <title>The Global Catalogue of Microorganisms (GCM) 10K type strain sequencing project: providing services to taxonomists for standard genome sequencing and annotation.</title>
        <authorList>
            <consortium name="The Broad Institute Genomics Platform"/>
            <consortium name="The Broad Institute Genome Sequencing Center for Infectious Disease"/>
            <person name="Wu L."/>
            <person name="Ma J."/>
        </authorList>
    </citation>
    <scope>NUCLEOTIDE SEQUENCE [LARGE SCALE GENOMIC DNA]</scope>
    <source>
        <strain evidence="3">CGMCC 4.7246</strain>
    </source>
</reference>
<gene>
    <name evidence="2" type="ORF">ACFP3R_08365</name>
</gene>
<sequence length="49" mass="5695">MNDIDAQRPSHRPRRDPQGTAEPPKPASPRQLTGLEWLVRQAQRRRPAR</sequence>
<dbReference type="Proteomes" id="UP001596220">
    <property type="component" value="Unassembled WGS sequence"/>
</dbReference>
<evidence type="ECO:0000256" key="1">
    <source>
        <dbReference type="SAM" id="MobiDB-lite"/>
    </source>
</evidence>
<proteinExistence type="predicted"/>
<dbReference type="EMBL" id="JBHSQO010000006">
    <property type="protein sequence ID" value="MFC6089280.1"/>
    <property type="molecule type" value="Genomic_DNA"/>
</dbReference>
<name>A0ABW1P1Q4_9PSEU</name>
<protein>
    <submittedName>
        <fullName evidence="2">Uncharacterized protein</fullName>
    </submittedName>
</protein>
<feature type="region of interest" description="Disordered" evidence="1">
    <location>
        <begin position="1"/>
        <end position="49"/>
    </location>
</feature>
<evidence type="ECO:0000313" key="3">
    <source>
        <dbReference type="Proteomes" id="UP001596220"/>
    </source>
</evidence>